<keyword evidence="1" id="KW-0812">Transmembrane</keyword>
<keyword evidence="1" id="KW-0472">Membrane</keyword>
<proteinExistence type="predicted"/>
<name>A0AAU8CII8_9HYPH</name>
<dbReference type="RefSeq" id="WP_353640785.1">
    <property type="nucleotide sequence ID" value="NZ_CP159253.1"/>
</dbReference>
<dbReference type="AlphaFoldDB" id="A0AAU8CII8"/>
<evidence type="ECO:0000256" key="1">
    <source>
        <dbReference type="SAM" id="Phobius"/>
    </source>
</evidence>
<evidence type="ECO:0008006" key="3">
    <source>
        <dbReference type="Google" id="ProtNLM"/>
    </source>
</evidence>
<keyword evidence="1" id="KW-1133">Transmembrane helix</keyword>
<sequence>MFDYWLGFGLIAALLSLYPFVFRREPFTLIDGFMFLLLLAFGPIGLAAILLVAGLHIIWIIPWGMTLFGRRR</sequence>
<reference evidence="2" key="1">
    <citation type="submission" date="2024-06" db="EMBL/GenBank/DDBJ databases">
        <title>Mesorhizobium karijinii sp. nov., a symbiont of the iconic Swainsona formosa from arid Australia.</title>
        <authorList>
            <person name="Hill Y.J."/>
            <person name="Watkin E.L.J."/>
            <person name="O'Hara G.W."/>
            <person name="Terpolilli J."/>
            <person name="Tye M.L."/>
            <person name="Kohlmeier M.G."/>
        </authorList>
    </citation>
    <scope>NUCLEOTIDE SEQUENCE</scope>
    <source>
        <strain evidence="2">WSM2240</strain>
    </source>
</reference>
<protein>
    <recommendedName>
        <fullName evidence="3">DUF4175 domain-containing protein</fullName>
    </recommendedName>
</protein>
<organism evidence="2">
    <name type="scientific">Mesorhizobium sp. WSM2240</name>
    <dbReference type="NCBI Taxonomy" id="3228851"/>
    <lineage>
        <taxon>Bacteria</taxon>
        <taxon>Pseudomonadati</taxon>
        <taxon>Pseudomonadota</taxon>
        <taxon>Alphaproteobacteria</taxon>
        <taxon>Hyphomicrobiales</taxon>
        <taxon>Phyllobacteriaceae</taxon>
        <taxon>Mesorhizobium</taxon>
    </lineage>
</organism>
<feature type="transmembrane region" description="Helical" evidence="1">
    <location>
        <begin position="34"/>
        <end position="61"/>
    </location>
</feature>
<accession>A0AAU8CII8</accession>
<feature type="transmembrane region" description="Helical" evidence="1">
    <location>
        <begin position="6"/>
        <end position="22"/>
    </location>
</feature>
<evidence type="ECO:0000313" key="2">
    <source>
        <dbReference type="EMBL" id="XCG46647.1"/>
    </source>
</evidence>
<gene>
    <name evidence="2" type="ORF">ABVK50_15110</name>
</gene>
<dbReference type="EMBL" id="CP159253">
    <property type="protein sequence ID" value="XCG46647.1"/>
    <property type="molecule type" value="Genomic_DNA"/>
</dbReference>